<keyword evidence="6" id="KW-1185">Reference proteome</keyword>
<feature type="compositionally biased region" description="Basic and acidic residues" evidence="3">
    <location>
        <begin position="172"/>
        <end position="191"/>
    </location>
</feature>
<evidence type="ECO:0000256" key="1">
    <source>
        <dbReference type="ARBA" id="ARBA00022737"/>
    </source>
</evidence>
<dbReference type="OrthoDB" id="668540at2759"/>
<evidence type="ECO:0000313" key="6">
    <source>
        <dbReference type="Proteomes" id="UP000186817"/>
    </source>
</evidence>
<dbReference type="GO" id="GO:0010608">
    <property type="term" value="P:post-transcriptional regulation of gene expression"/>
    <property type="evidence" value="ECO:0007669"/>
    <property type="project" value="TreeGrafter"/>
</dbReference>
<dbReference type="InterPro" id="IPR033133">
    <property type="entry name" value="PUM-HD"/>
</dbReference>
<dbReference type="Proteomes" id="UP000186817">
    <property type="component" value="Unassembled WGS sequence"/>
</dbReference>
<protein>
    <submittedName>
        <fullName evidence="5">Maternal protein pumilio</fullName>
    </submittedName>
</protein>
<feature type="repeat" description="Pumilio" evidence="2">
    <location>
        <begin position="269"/>
        <end position="305"/>
    </location>
</feature>
<dbReference type="PROSITE" id="PS50302">
    <property type="entry name" value="PUM"/>
    <property type="match status" value="3"/>
</dbReference>
<dbReference type="AlphaFoldDB" id="A0A1Q9E483"/>
<feature type="repeat" description="Pumilio" evidence="2">
    <location>
        <begin position="198"/>
        <end position="233"/>
    </location>
</feature>
<feature type="region of interest" description="Disordered" evidence="3">
    <location>
        <begin position="131"/>
        <end position="191"/>
    </location>
</feature>
<dbReference type="SUPFAM" id="SSF48371">
    <property type="entry name" value="ARM repeat"/>
    <property type="match status" value="1"/>
</dbReference>
<evidence type="ECO:0000256" key="3">
    <source>
        <dbReference type="SAM" id="MobiDB-lite"/>
    </source>
</evidence>
<keyword evidence="1" id="KW-0677">Repeat</keyword>
<dbReference type="Pfam" id="PF00806">
    <property type="entry name" value="PUF"/>
    <property type="match status" value="5"/>
</dbReference>
<dbReference type="InterPro" id="IPR016024">
    <property type="entry name" value="ARM-type_fold"/>
</dbReference>
<evidence type="ECO:0000313" key="5">
    <source>
        <dbReference type="EMBL" id="OLQ02226.1"/>
    </source>
</evidence>
<organism evidence="5 6">
    <name type="scientific">Symbiodinium microadriaticum</name>
    <name type="common">Dinoflagellate</name>
    <name type="synonym">Zooxanthella microadriatica</name>
    <dbReference type="NCBI Taxonomy" id="2951"/>
    <lineage>
        <taxon>Eukaryota</taxon>
        <taxon>Sar</taxon>
        <taxon>Alveolata</taxon>
        <taxon>Dinophyceae</taxon>
        <taxon>Suessiales</taxon>
        <taxon>Symbiodiniaceae</taxon>
        <taxon>Symbiodinium</taxon>
    </lineage>
</organism>
<dbReference type="GO" id="GO:0003729">
    <property type="term" value="F:mRNA binding"/>
    <property type="evidence" value="ECO:0007669"/>
    <property type="project" value="TreeGrafter"/>
</dbReference>
<evidence type="ECO:0000256" key="2">
    <source>
        <dbReference type="PROSITE-ProRule" id="PRU00317"/>
    </source>
</evidence>
<feature type="repeat" description="Pumilio" evidence="2">
    <location>
        <begin position="306"/>
        <end position="347"/>
    </location>
</feature>
<proteinExistence type="predicted"/>
<name>A0A1Q9E483_SYMMI</name>
<dbReference type="PANTHER" id="PTHR12537:SF12">
    <property type="entry name" value="MATERNAL PROTEIN PUMILIO"/>
    <property type="match status" value="1"/>
</dbReference>
<dbReference type="Gene3D" id="1.25.10.10">
    <property type="entry name" value="Leucine-rich Repeat Variant"/>
    <property type="match status" value="1"/>
</dbReference>
<dbReference type="InterPro" id="IPR011989">
    <property type="entry name" value="ARM-like"/>
</dbReference>
<comment type="caution">
    <text evidence="5">The sequence shown here is derived from an EMBL/GenBank/DDBJ whole genome shotgun (WGS) entry which is preliminary data.</text>
</comment>
<dbReference type="EMBL" id="LSRX01000270">
    <property type="protein sequence ID" value="OLQ02226.1"/>
    <property type="molecule type" value="Genomic_DNA"/>
</dbReference>
<accession>A0A1Q9E483</accession>
<reference evidence="5 6" key="1">
    <citation type="submission" date="2016-02" db="EMBL/GenBank/DDBJ databases">
        <title>Genome analysis of coral dinoflagellate symbionts highlights evolutionary adaptations to a symbiotic lifestyle.</title>
        <authorList>
            <person name="Aranda M."/>
            <person name="Li Y."/>
            <person name="Liew Y.J."/>
            <person name="Baumgarten S."/>
            <person name="Simakov O."/>
            <person name="Wilson M."/>
            <person name="Piel J."/>
            <person name="Ashoor H."/>
            <person name="Bougouffa S."/>
            <person name="Bajic V.B."/>
            <person name="Ryu T."/>
            <person name="Ravasi T."/>
            <person name="Bayer T."/>
            <person name="Micklem G."/>
            <person name="Kim H."/>
            <person name="Bhak J."/>
            <person name="Lajeunesse T.C."/>
            <person name="Voolstra C.R."/>
        </authorList>
    </citation>
    <scope>NUCLEOTIDE SEQUENCE [LARGE SCALE GENOMIC DNA]</scope>
    <source>
        <strain evidence="5 6">CCMP2467</strain>
    </source>
</reference>
<dbReference type="SMART" id="SM00025">
    <property type="entry name" value="Pumilio"/>
    <property type="match status" value="5"/>
</dbReference>
<dbReference type="PROSITE" id="PS50303">
    <property type="entry name" value="PUM_HD"/>
    <property type="match status" value="1"/>
</dbReference>
<feature type="compositionally biased region" description="Polar residues" evidence="3">
    <location>
        <begin position="151"/>
        <end position="161"/>
    </location>
</feature>
<dbReference type="GO" id="GO:0005737">
    <property type="term" value="C:cytoplasm"/>
    <property type="evidence" value="ECO:0007669"/>
    <property type="project" value="TreeGrafter"/>
</dbReference>
<feature type="domain" description="PUM-HD" evidence="4">
    <location>
        <begin position="84"/>
        <end position="447"/>
    </location>
</feature>
<dbReference type="PANTHER" id="PTHR12537">
    <property type="entry name" value="RNA BINDING PROTEIN PUMILIO-RELATED"/>
    <property type="match status" value="1"/>
</dbReference>
<evidence type="ECO:0000259" key="4">
    <source>
        <dbReference type="PROSITE" id="PS50303"/>
    </source>
</evidence>
<dbReference type="InterPro" id="IPR001313">
    <property type="entry name" value="Pumilio_RNA-bd_rpt"/>
</dbReference>
<gene>
    <name evidence="5" type="primary">pum</name>
    <name evidence="5" type="ORF">AK812_SmicGene14946</name>
</gene>
<sequence>MVPSQQSFGYEQEESTPMPVMWYMVPAGQVQQMPCPVQVQRLSFAAGASATTPSCMPQGWWQPPRQMPGPQGLPLLPVQAAQHVQPMLLPQSAQMACPASDVPLEGQCTWSYTGTVPEQCCDHPRASAGSVAEVSTAPSEASPRFQEADNLPTSMKMSASTARRLRRKRAAERKARADAADLTKELHPHPDGKEELAQLRGHVWELSQDKKGCRLVQKALETAGRETVAIAAELSGHIVEAIKHPEANYVVQKAITQLSVAGSGFIVEEILGSAVAVAKNRMGCRIFCRLLEFCSTNPKVGYLVDELLHVADVAELCCHSFAHHVIQSILEHGEERHKHVAAQTLIADVVRFAQHKNTSYLIEKVMTLGTCSEQDQVAMVCALEFKCLLFLAKTQYGRHVAKTMLQDPRWYAVWGAKNFERLIFPFRAGLESDRFGSLFLKDMAESLREP</sequence>